<evidence type="ECO:0000313" key="10">
    <source>
        <dbReference type="EMBL" id="CAF0823335.1"/>
    </source>
</evidence>
<evidence type="ECO:0000313" key="12">
    <source>
        <dbReference type="Proteomes" id="UP000663852"/>
    </source>
</evidence>
<feature type="compositionally biased region" description="Basic and acidic residues" evidence="7">
    <location>
        <begin position="23"/>
        <end position="34"/>
    </location>
</feature>
<feature type="region of interest" description="Disordered" evidence="7">
    <location>
        <begin position="244"/>
        <end position="265"/>
    </location>
</feature>
<evidence type="ECO:0000256" key="3">
    <source>
        <dbReference type="ARBA" id="ARBA00022490"/>
    </source>
</evidence>
<dbReference type="AlphaFoldDB" id="A0A813QG60"/>
<dbReference type="OrthoDB" id="10264920at2759"/>
<feature type="coiled-coil region" evidence="6">
    <location>
        <begin position="303"/>
        <end position="356"/>
    </location>
</feature>
<evidence type="ECO:0000256" key="1">
    <source>
        <dbReference type="ARBA" id="ARBA00004138"/>
    </source>
</evidence>
<dbReference type="GO" id="GO:0005929">
    <property type="term" value="C:cilium"/>
    <property type="evidence" value="ECO:0007669"/>
    <property type="project" value="UniProtKB-SubCell"/>
</dbReference>
<dbReference type="EMBL" id="CAJNOJ010000008">
    <property type="protein sequence ID" value="CAF0767327.1"/>
    <property type="molecule type" value="Genomic_DNA"/>
</dbReference>
<comment type="caution">
    <text evidence="9">The sequence shown here is derived from an EMBL/GenBank/DDBJ whole genome shotgun (WGS) entry which is preliminary data.</text>
</comment>
<dbReference type="GO" id="GO:0005881">
    <property type="term" value="C:cytoplasmic microtubule"/>
    <property type="evidence" value="ECO:0007669"/>
    <property type="project" value="TreeGrafter"/>
</dbReference>
<evidence type="ECO:0000256" key="7">
    <source>
        <dbReference type="SAM" id="MobiDB-lite"/>
    </source>
</evidence>
<keyword evidence="11" id="KW-1185">Reference proteome</keyword>
<feature type="compositionally biased region" description="Basic and acidic residues" evidence="7">
    <location>
        <begin position="123"/>
        <end position="143"/>
    </location>
</feature>
<dbReference type="PANTHER" id="PTHR21490">
    <property type="entry name" value="ENKURIN-RELATED"/>
    <property type="match status" value="1"/>
</dbReference>
<sequence>MELSRNPLQWSAQFGPSLTNSFDQRRFIDKETKNPEGPSRLRSPIPPDPGFGTDDRPRCDFRTSIHLRGSDAKAIYKRAISSAGAPYLYNIRYPNMPYTRTGDLPKNQLNENVKRLRRIMRETQKRHKEKEEKSKPIHAKELWQSKQYNHVQSKVKQRLQKDDERPRSRPQSAQGRFLRAHENTGPKVLRSQSVSSARPEQTNSSENLAKTAPIDNKTKANFVKINSDYVTTLPKTRKAVSAEAVEESREKQEKRLQKYQEKQKGRVPNYIEKMKEKRDQDMDEALANTPDPECPRGHIKLDNQQRQSKLQQLRSTRSDLEQKLHQLPLRNDSLKIRQTKEDIEKKLVELDEAIEIFSKPKVFVNTNE</sequence>
<dbReference type="EMBL" id="CAJNOR010000162">
    <property type="protein sequence ID" value="CAF0823335.1"/>
    <property type="molecule type" value="Genomic_DNA"/>
</dbReference>
<evidence type="ECO:0000313" key="9">
    <source>
        <dbReference type="EMBL" id="CAF0767327.1"/>
    </source>
</evidence>
<evidence type="ECO:0000256" key="2">
    <source>
        <dbReference type="ARBA" id="ARBA00004245"/>
    </source>
</evidence>
<dbReference type="InterPro" id="IPR027012">
    <property type="entry name" value="Enkurin_dom"/>
</dbReference>
<feature type="compositionally biased region" description="Polar residues" evidence="7">
    <location>
        <begin position="190"/>
        <end position="208"/>
    </location>
</feature>
<gene>
    <name evidence="9" type="ORF">EDS130_LOCUS3109</name>
    <name evidence="10" type="ORF">XAT740_LOCUS4074</name>
</gene>
<protein>
    <recommendedName>
        <fullName evidence="8">Enkurin domain-containing protein</fullName>
    </recommendedName>
</protein>
<dbReference type="PROSITE" id="PS51665">
    <property type="entry name" value="ENKURIN"/>
    <property type="match status" value="1"/>
</dbReference>
<keyword evidence="3" id="KW-0963">Cytoplasm</keyword>
<evidence type="ECO:0000259" key="8">
    <source>
        <dbReference type="PROSITE" id="PS51665"/>
    </source>
</evidence>
<keyword evidence="4" id="KW-0206">Cytoskeleton</keyword>
<dbReference type="Proteomes" id="UP000663828">
    <property type="component" value="Unassembled WGS sequence"/>
</dbReference>
<comment type="subcellular location">
    <subcellularLocation>
        <location evidence="1">Cell projection</location>
        <location evidence="1">Cilium</location>
    </subcellularLocation>
    <subcellularLocation>
        <location evidence="2">Cytoplasm</location>
        <location evidence="2">Cytoskeleton</location>
    </subcellularLocation>
</comment>
<evidence type="ECO:0000256" key="6">
    <source>
        <dbReference type="SAM" id="Coils"/>
    </source>
</evidence>
<accession>A0A813QG60</accession>
<dbReference type="PANTHER" id="PTHR21490:SF2">
    <property type="entry name" value="ENKURIN DOMAIN-CONTAINING PROTEIN 1"/>
    <property type="match status" value="1"/>
</dbReference>
<evidence type="ECO:0000313" key="11">
    <source>
        <dbReference type="Proteomes" id="UP000663828"/>
    </source>
</evidence>
<dbReference type="InterPro" id="IPR052102">
    <property type="entry name" value="Enkurin_domain-protein"/>
</dbReference>
<evidence type="ECO:0000256" key="4">
    <source>
        <dbReference type="ARBA" id="ARBA00023212"/>
    </source>
</evidence>
<keyword evidence="5" id="KW-0966">Cell projection</keyword>
<feature type="domain" description="Enkurin" evidence="8">
    <location>
        <begin position="273"/>
        <end position="365"/>
    </location>
</feature>
<organism evidence="9 12">
    <name type="scientific">Adineta ricciae</name>
    <name type="common">Rotifer</name>
    <dbReference type="NCBI Taxonomy" id="249248"/>
    <lineage>
        <taxon>Eukaryota</taxon>
        <taxon>Metazoa</taxon>
        <taxon>Spiralia</taxon>
        <taxon>Gnathifera</taxon>
        <taxon>Rotifera</taxon>
        <taxon>Eurotatoria</taxon>
        <taxon>Bdelloidea</taxon>
        <taxon>Adinetida</taxon>
        <taxon>Adinetidae</taxon>
        <taxon>Adineta</taxon>
    </lineage>
</organism>
<keyword evidence="6" id="KW-0175">Coiled coil</keyword>
<evidence type="ECO:0000256" key="5">
    <source>
        <dbReference type="ARBA" id="ARBA00023273"/>
    </source>
</evidence>
<feature type="compositionally biased region" description="Polar residues" evidence="7">
    <location>
        <begin position="1"/>
        <end position="22"/>
    </location>
</feature>
<feature type="compositionally biased region" description="Basic and acidic residues" evidence="7">
    <location>
        <begin position="246"/>
        <end position="264"/>
    </location>
</feature>
<proteinExistence type="predicted"/>
<feature type="region of interest" description="Disordered" evidence="7">
    <location>
        <begin position="123"/>
        <end position="213"/>
    </location>
</feature>
<name>A0A813QG60_ADIRI</name>
<feature type="region of interest" description="Disordered" evidence="7">
    <location>
        <begin position="1"/>
        <end position="57"/>
    </location>
</feature>
<dbReference type="Pfam" id="PF13864">
    <property type="entry name" value="Enkurin"/>
    <property type="match status" value="1"/>
</dbReference>
<reference evidence="9" key="1">
    <citation type="submission" date="2021-02" db="EMBL/GenBank/DDBJ databases">
        <authorList>
            <person name="Nowell W R."/>
        </authorList>
    </citation>
    <scope>NUCLEOTIDE SEQUENCE</scope>
</reference>
<dbReference type="Proteomes" id="UP000663852">
    <property type="component" value="Unassembled WGS sequence"/>
</dbReference>